<evidence type="ECO:0000313" key="2">
    <source>
        <dbReference type="EMBL" id="ASD64669.1"/>
    </source>
</evidence>
<proteinExistence type="predicted"/>
<name>A0A1Z3NB36_BDEBC</name>
<dbReference type="Gene3D" id="3.90.190.10">
    <property type="entry name" value="Protein tyrosine phosphatase superfamily"/>
    <property type="match status" value="1"/>
</dbReference>
<feature type="region of interest" description="Disordered" evidence="1">
    <location>
        <begin position="62"/>
        <end position="82"/>
    </location>
</feature>
<accession>A0A1Z3NB36</accession>
<dbReference type="InterPro" id="IPR029021">
    <property type="entry name" value="Prot-tyrosine_phosphatase-like"/>
</dbReference>
<sequence>MLWARIHILLVQQTCVYRQKYLKMTFMKYTTLSKTILFCFLTANLIGCAKGSVSTLSTGNSTTAIETPHGEAGDENATGNPAVPEITDPSIFRLDREVKKFQARYGLESASEKSTDNKGLGDTNLWGTRNFRVVLHGVLYRGGANNKYFDPPRSNTNPLPATGLNNLCKEDFSAAVYLYSENFSTAQKSVKCKNTDHQDQTLTYKQYAAAGENEKILAMVYDRIKGKSNGPIYAHCWNGWHSSGLISGMALKQFCGWSNEKVDAYWMKNTDGNNQGFETIRKRLRDFKPLVKFSISAEERSLICPETY</sequence>
<dbReference type="EMBL" id="CP020946">
    <property type="protein sequence ID" value="ASD64669.1"/>
    <property type="molecule type" value="Genomic_DNA"/>
</dbReference>
<evidence type="ECO:0000256" key="1">
    <source>
        <dbReference type="SAM" id="MobiDB-lite"/>
    </source>
</evidence>
<gene>
    <name evidence="2" type="ORF">B9G79_14390</name>
</gene>
<dbReference type="AlphaFoldDB" id="A0A1Z3NB36"/>
<protein>
    <submittedName>
        <fullName evidence="2">Uncharacterized protein</fullName>
    </submittedName>
</protein>
<evidence type="ECO:0000313" key="3">
    <source>
        <dbReference type="Proteomes" id="UP000197003"/>
    </source>
</evidence>
<organism evidence="2 3">
    <name type="scientific">Bdellovibrio bacteriovorus</name>
    <dbReference type="NCBI Taxonomy" id="959"/>
    <lineage>
        <taxon>Bacteria</taxon>
        <taxon>Pseudomonadati</taxon>
        <taxon>Bdellovibrionota</taxon>
        <taxon>Bdellovibrionia</taxon>
        <taxon>Bdellovibrionales</taxon>
        <taxon>Pseudobdellovibrionaceae</taxon>
        <taxon>Bdellovibrio</taxon>
    </lineage>
</organism>
<reference evidence="2 3" key="1">
    <citation type="submission" date="2017-04" db="EMBL/GenBank/DDBJ databases">
        <title>Whole genome sequence of Bdellovibrio bacteriovorus strain SSB218315.</title>
        <authorList>
            <person name="Oyedara O."/>
            <person name="Rodriguez-Perez M.A."/>
        </authorList>
    </citation>
    <scope>NUCLEOTIDE SEQUENCE [LARGE SCALE GENOMIC DNA]</scope>
    <source>
        <strain evidence="2 3">SSB218315</strain>
    </source>
</reference>
<dbReference type="Proteomes" id="UP000197003">
    <property type="component" value="Chromosome"/>
</dbReference>
<dbReference type="SUPFAM" id="SSF52799">
    <property type="entry name" value="(Phosphotyrosine protein) phosphatases II"/>
    <property type="match status" value="1"/>
</dbReference>